<dbReference type="EMBL" id="AYKW01000003">
    <property type="protein sequence ID" value="PIL35577.1"/>
    <property type="molecule type" value="Genomic_DNA"/>
</dbReference>
<dbReference type="Proteomes" id="UP000230002">
    <property type="component" value="Unassembled WGS sequence"/>
</dbReference>
<dbReference type="InterPro" id="IPR036291">
    <property type="entry name" value="NAD(P)-bd_dom_sf"/>
</dbReference>
<organism evidence="7 8">
    <name type="scientific">Ganoderma sinense ZZ0214-1</name>
    <dbReference type="NCBI Taxonomy" id="1077348"/>
    <lineage>
        <taxon>Eukaryota</taxon>
        <taxon>Fungi</taxon>
        <taxon>Dikarya</taxon>
        <taxon>Basidiomycota</taxon>
        <taxon>Agaricomycotina</taxon>
        <taxon>Agaricomycetes</taxon>
        <taxon>Polyporales</taxon>
        <taxon>Polyporaceae</taxon>
        <taxon>Ganoderma</taxon>
    </lineage>
</organism>
<proteinExistence type="inferred from homology"/>
<evidence type="ECO:0000256" key="1">
    <source>
        <dbReference type="ARBA" id="ARBA00010928"/>
    </source>
</evidence>
<keyword evidence="2" id="KW-0560">Oxidoreductase</keyword>
<dbReference type="PANTHER" id="PTHR22604">
    <property type="entry name" value="OXIDOREDUCTASES"/>
    <property type="match status" value="1"/>
</dbReference>
<dbReference type="InterPro" id="IPR050984">
    <property type="entry name" value="Gfo/Idh/MocA_domain"/>
</dbReference>
<evidence type="ECO:0000256" key="5">
    <source>
        <dbReference type="ARBA" id="ARBA00049233"/>
    </source>
</evidence>
<comment type="catalytic activity">
    <reaction evidence="5">
        <text>D-xylose + NADP(+) = D-xylono-1,5-lactone + NADPH + H(+)</text>
        <dbReference type="Rhea" id="RHEA:22000"/>
        <dbReference type="ChEBI" id="CHEBI:15378"/>
        <dbReference type="ChEBI" id="CHEBI:15867"/>
        <dbReference type="ChEBI" id="CHEBI:53455"/>
        <dbReference type="ChEBI" id="CHEBI:57783"/>
        <dbReference type="ChEBI" id="CHEBI:58349"/>
        <dbReference type="EC" id="1.1.1.179"/>
    </reaction>
</comment>
<reference evidence="7 8" key="1">
    <citation type="journal article" date="2015" name="Sci. Rep.">
        <title>Chromosome-level genome map provides insights into diverse defense mechanisms in the medicinal fungus Ganoderma sinense.</title>
        <authorList>
            <person name="Zhu Y."/>
            <person name="Xu J."/>
            <person name="Sun C."/>
            <person name="Zhou S."/>
            <person name="Xu H."/>
            <person name="Nelson D.R."/>
            <person name="Qian J."/>
            <person name="Song J."/>
            <person name="Luo H."/>
            <person name="Xiang L."/>
            <person name="Li Y."/>
            <person name="Xu Z."/>
            <person name="Ji A."/>
            <person name="Wang L."/>
            <person name="Lu S."/>
            <person name="Hayward A."/>
            <person name="Sun W."/>
            <person name="Li X."/>
            <person name="Schwartz D.C."/>
            <person name="Wang Y."/>
            <person name="Chen S."/>
        </authorList>
    </citation>
    <scope>NUCLEOTIDE SEQUENCE [LARGE SCALE GENOMIC DNA]</scope>
    <source>
        <strain evidence="7 8">ZZ0214-1</strain>
    </source>
</reference>
<evidence type="ECO:0000313" key="8">
    <source>
        <dbReference type="Proteomes" id="UP000230002"/>
    </source>
</evidence>
<dbReference type="Gene3D" id="3.30.360.10">
    <property type="entry name" value="Dihydrodipicolinate Reductase, domain 2"/>
    <property type="match status" value="1"/>
</dbReference>
<dbReference type="OrthoDB" id="64915at2759"/>
<dbReference type="STRING" id="1077348.A0A2G8SP77"/>
<evidence type="ECO:0000313" key="7">
    <source>
        <dbReference type="EMBL" id="PIL35577.1"/>
    </source>
</evidence>
<dbReference type="EC" id="1.1.1.179" evidence="3"/>
<gene>
    <name evidence="7" type="ORF">GSI_02305</name>
</gene>
<comment type="similarity">
    <text evidence="1">Belongs to the Gfo/Idh/MocA family.</text>
</comment>
<dbReference type="InterPro" id="IPR000683">
    <property type="entry name" value="Gfo/Idh/MocA-like_OxRdtase_N"/>
</dbReference>
<dbReference type="PANTHER" id="PTHR22604:SF105">
    <property type="entry name" value="TRANS-1,2-DIHYDROBENZENE-1,2-DIOL DEHYDROGENASE"/>
    <property type="match status" value="1"/>
</dbReference>
<keyword evidence="8" id="KW-1185">Reference proteome</keyword>
<sequence length="408" mass="45121">MGNCNPETQTATILRFGILGAARIAPEALLKPARTHSDVVVTAVACRDKERGSRYAQKHKVPRTFSGSNAYHDLVTDPDIDAVYIALPNGLHFEWAMRALEAGKHVLVEKPIANTADEARQIFALAEKKGLVALEALHSVFHPAIHRVRDIIESGEMGKVKSIGSRFVIPSLFSPLAFEKDDVRFRYDLGGGCMTDMGGGCFPGSFTSHIAFSPEPVDCCWTVYPLAAIRFMTSTDTVPLEVTSANAIGHANDPERIDRAMDVTYALPGTDVTAEMYIDFAQPGWGPSGLIPHMLRTEITVTLEGGEIFMFNFVRPSTFHFIRVKPKKGFGRFEQAYKFKDGRGDKSWSTYRYQLEAFVGKVRGRNPADWYEPAKSISELETIERVYLKAGLPLRSASSYKSSEDTSA</sequence>
<evidence type="ECO:0000259" key="6">
    <source>
        <dbReference type="Pfam" id="PF01408"/>
    </source>
</evidence>
<dbReference type="Gene3D" id="3.40.50.720">
    <property type="entry name" value="NAD(P)-binding Rossmann-like Domain"/>
    <property type="match status" value="1"/>
</dbReference>
<evidence type="ECO:0000256" key="3">
    <source>
        <dbReference type="ARBA" id="ARBA00038984"/>
    </source>
</evidence>
<evidence type="ECO:0000256" key="2">
    <source>
        <dbReference type="ARBA" id="ARBA00023002"/>
    </source>
</evidence>
<dbReference type="SUPFAM" id="SSF55347">
    <property type="entry name" value="Glyceraldehyde-3-phosphate dehydrogenase-like, C-terminal domain"/>
    <property type="match status" value="1"/>
</dbReference>
<name>A0A2G8SP77_9APHY</name>
<dbReference type="GO" id="GO:0047837">
    <property type="term" value="F:D-xylose 1-dehydrogenase (NADP+) activity"/>
    <property type="evidence" value="ECO:0007669"/>
    <property type="project" value="UniProtKB-EC"/>
</dbReference>
<accession>A0A2G8SP77</accession>
<protein>
    <recommendedName>
        <fullName evidence="3">D-xylose 1-dehydrogenase (NADP(+), D-xylono-1,5-lactone-forming)</fullName>
        <ecNumber evidence="3">1.1.1.179</ecNumber>
    </recommendedName>
    <alternativeName>
        <fullName evidence="4">D-xylose-NADP dehydrogenase</fullName>
    </alternativeName>
</protein>
<dbReference type="AlphaFoldDB" id="A0A2G8SP77"/>
<evidence type="ECO:0000256" key="4">
    <source>
        <dbReference type="ARBA" id="ARBA00042988"/>
    </source>
</evidence>
<dbReference type="GO" id="GO:0000166">
    <property type="term" value="F:nucleotide binding"/>
    <property type="evidence" value="ECO:0007669"/>
    <property type="project" value="InterPro"/>
</dbReference>
<feature type="domain" description="Gfo/Idh/MocA-like oxidoreductase N-terminal" evidence="6">
    <location>
        <begin position="14"/>
        <end position="132"/>
    </location>
</feature>
<dbReference type="Pfam" id="PF01408">
    <property type="entry name" value="GFO_IDH_MocA"/>
    <property type="match status" value="1"/>
</dbReference>
<dbReference type="SUPFAM" id="SSF51735">
    <property type="entry name" value="NAD(P)-binding Rossmann-fold domains"/>
    <property type="match status" value="1"/>
</dbReference>
<comment type="caution">
    <text evidence="7">The sequence shown here is derived from an EMBL/GenBank/DDBJ whole genome shotgun (WGS) entry which is preliminary data.</text>
</comment>